<keyword evidence="1" id="KW-0472">Membrane</keyword>
<sequence length="31" mass="3772">MVILYVLITRLLQIIILVLFEVRFFLLNIDH</sequence>
<accession>A0A8S5RIH9</accession>
<keyword evidence="1" id="KW-1133">Transmembrane helix</keyword>
<proteinExistence type="predicted"/>
<reference evidence="2" key="1">
    <citation type="journal article" date="2021" name="Proc. Natl. Acad. Sci. U.S.A.">
        <title>A Catalog of Tens of Thousands of Viruses from Human Metagenomes Reveals Hidden Associations with Chronic Diseases.</title>
        <authorList>
            <person name="Tisza M.J."/>
            <person name="Buck C.B."/>
        </authorList>
    </citation>
    <scope>NUCLEOTIDE SEQUENCE</scope>
    <source>
        <strain evidence="2">CtML55</strain>
    </source>
</reference>
<keyword evidence="1" id="KW-0812">Transmembrane</keyword>
<dbReference type="EMBL" id="BK059105">
    <property type="protein sequence ID" value="DAE30772.1"/>
    <property type="molecule type" value="Genomic_DNA"/>
</dbReference>
<organism evidence="2">
    <name type="scientific">virus sp. ctML55</name>
    <dbReference type="NCBI Taxonomy" id="2827627"/>
    <lineage>
        <taxon>Viruses</taxon>
    </lineage>
</organism>
<feature type="transmembrane region" description="Helical" evidence="1">
    <location>
        <begin position="6"/>
        <end position="26"/>
    </location>
</feature>
<protein>
    <submittedName>
        <fullName evidence="2">Uncharacterized protein</fullName>
    </submittedName>
</protein>
<name>A0A8S5RIH9_9VIRU</name>
<evidence type="ECO:0000256" key="1">
    <source>
        <dbReference type="SAM" id="Phobius"/>
    </source>
</evidence>
<evidence type="ECO:0000313" key="2">
    <source>
        <dbReference type="EMBL" id="DAE30772.1"/>
    </source>
</evidence>